<reference evidence="2 3" key="1">
    <citation type="submission" date="2018-12" db="EMBL/GenBank/DDBJ databases">
        <authorList>
            <consortium name="Pathogen Informatics"/>
        </authorList>
    </citation>
    <scope>NUCLEOTIDE SEQUENCE [LARGE SCALE GENOMIC DNA]</scope>
    <source>
        <strain evidence="2 3">NCTC10918</strain>
    </source>
</reference>
<dbReference type="InterPro" id="IPR010539">
    <property type="entry name" value="BaxI_1-like"/>
</dbReference>
<evidence type="ECO:0000313" key="3">
    <source>
        <dbReference type="Proteomes" id="UP000270988"/>
    </source>
</evidence>
<feature type="transmembrane region" description="Helical" evidence="1">
    <location>
        <begin position="142"/>
        <end position="159"/>
    </location>
</feature>
<proteinExistence type="predicted"/>
<keyword evidence="1" id="KW-0472">Membrane</keyword>
<accession>A0A3S4YM91</accession>
<dbReference type="EMBL" id="LR134521">
    <property type="protein sequence ID" value="VEJ30640.1"/>
    <property type="molecule type" value="Genomic_DNA"/>
</dbReference>
<feature type="transmembrane region" description="Helical" evidence="1">
    <location>
        <begin position="53"/>
        <end position="71"/>
    </location>
</feature>
<dbReference type="Pfam" id="PF12811">
    <property type="entry name" value="BaxI_1"/>
    <property type="match status" value="1"/>
</dbReference>
<keyword evidence="1" id="KW-1133">Transmembrane helix</keyword>
<evidence type="ECO:0000256" key="1">
    <source>
        <dbReference type="SAM" id="Phobius"/>
    </source>
</evidence>
<feature type="transmembrane region" description="Helical" evidence="1">
    <location>
        <begin position="107"/>
        <end position="130"/>
    </location>
</feature>
<dbReference type="AlphaFoldDB" id="A0A3S4YM91"/>
<protein>
    <submittedName>
        <fullName evidence="2">Predicted membrane protein</fullName>
    </submittedName>
</protein>
<feature type="transmembrane region" description="Helical" evidence="1">
    <location>
        <begin position="179"/>
        <end position="200"/>
    </location>
</feature>
<feature type="transmembrane region" description="Helical" evidence="1">
    <location>
        <begin position="21"/>
        <end position="41"/>
    </location>
</feature>
<dbReference type="Proteomes" id="UP000270988">
    <property type="component" value="Chromosome"/>
</dbReference>
<gene>
    <name evidence="2" type="ORF">NCTC10918_01924</name>
</gene>
<organism evidence="2 3">
    <name type="scientific">Rothia dentocariosa</name>
    <dbReference type="NCBI Taxonomy" id="2047"/>
    <lineage>
        <taxon>Bacteria</taxon>
        <taxon>Bacillati</taxon>
        <taxon>Actinomycetota</taxon>
        <taxon>Actinomycetes</taxon>
        <taxon>Micrococcales</taxon>
        <taxon>Micrococcaceae</taxon>
        <taxon>Rothia</taxon>
    </lineage>
</organism>
<name>A0A3S4YM91_9MICC</name>
<sequence length="251" mass="27524">MISSKKFPAKDKLAIGSILRLALLFFVILHPAALLGVLWTVTPVRNAQSLHDVTPIAWVVGASGCILLMLQPSIPSKHKRARVISFVLLEGLFLGGFVTYFENIFPGVMLQLSFATFSAFIGALCVLSLIKAHQTIPQNFRVLLVALVGYGSFILHNIGVSNLNFPIIKPWGIGPSSVFAVPIGLVLALLLIPLSAYTLVAKVDRIKHILVTDKTDTTYIWESALGLIFTVVWPLTKNPREIYSKQHTAQK</sequence>
<feature type="transmembrane region" description="Helical" evidence="1">
    <location>
        <begin position="83"/>
        <end position="101"/>
    </location>
</feature>
<keyword evidence="1" id="KW-0812">Transmembrane</keyword>
<evidence type="ECO:0000313" key="2">
    <source>
        <dbReference type="EMBL" id="VEJ30640.1"/>
    </source>
</evidence>